<protein>
    <submittedName>
        <fullName evidence="1">Uncharacterized protein</fullName>
    </submittedName>
</protein>
<comment type="caution">
    <text evidence="1">The sequence shown here is derived from an EMBL/GenBank/DDBJ whole genome shotgun (WGS) entry which is preliminary data.</text>
</comment>
<sequence length="296" mass="33944">MMFVSACQQGPKTHDQKVAEGLLSFEKFFNIHYTEVYRRQANGLVFNEYGYQLEPQWRINFVSNDSVSIFSPKKQRFLNFALSRGYDSIFNTARVWFKARKMTKDSLLLEILEPHGDSLDINGAKVYLTFYADSYIKNVLHTDAETLQRPSRNDTLYIKKLIAASDTNLQKAFAGREPVEFISRSANATAKPIETEPTIFNMYNPEDYLNPAYNITIKKAYMNFFYTFTVIVDKSGELHYGKPLVPFTDEKSKEAYIRTSKAIMDGYLKTYFAIIPGKTLSLPHASEVTVNITGIK</sequence>
<dbReference type="RefSeq" id="WP_127703988.1">
    <property type="nucleotide sequence ID" value="NZ_SACK01000002.1"/>
</dbReference>
<organism evidence="1 2">
    <name type="scientific">Mucilaginibacter limnophilus</name>
    <dbReference type="NCBI Taxonomy" id="1932778"/>
    <lineage>
        <taxon>Bacteria</taxon>
        <taxon>Pseudomonadati</taxon>
        <taxon>Bacteroidota</taxon>
        <taxon>Sphingobacteriia</taxon>
        <taxon>Sphingobacteriales</taxon>
        <taxon>Sphingobacteriaceae</taxon>
        <taxon>Mucilaginibacter</taxon>
    </lineage>
</organism>
<keyword evidence="2" id="KW-1185">Reference proteome</keyword>
<evidence type="ECO:0000313" key="2">
    <source>
        <dbReference type="Proteomes" id="UP000282759"/>
    </source>
</evidence>
<reference evidence="1 2" key="1">
    <citation type="submission" date="2019-01" db="EMBL/GenBank/DDBJ databases">
        <authorList>
            <person name="Chen W.-M."/>
        </authorList>
    </citation>
    <scope>NUCLEOTIDE SEQUENCE [LARGE SCALE GENOMIC DNA]</scope>
    <source>
        <strain evidence="1 2">YBJ-36</strain>
    </source>
</reference>
<dbReference type="OrthoDB" id="787262at2"/>
<name>A0A437MVG7_9SPHI</name>
<accession>A0A437MVG7</accession>
<proteinExistence type="predicted"/>
<evidence type="ECO:0000313" key="1">
    <source>
        <dbReference type="EMBL" id="RVU01616.1"/>
    </source>
</evidence>
<dbReference type="Proteomes" id="UP000282759">
    <property type="component" value="Unassembled WGS sequence"/>
</dbReference>
<dbReference type="AlphaFoldDB" id="A0A437MVG7"/>
<dbReference type="EMBL" id="SACK01000002">
    <property type="protein sequence ID" value="RVU01616.1"/>
    <property type="molecule type" value="Genomic_DNA"/>
</dbReference>
<gene>
    <name evidence="1" type="ORF">EOD41_06535</name>
</gene>